<proteinExistence type="predicted"/>
<sequence length="302" mass="33701">MLDILAAVEVIVNSSLSNDKINADVLKNTEAGPKKSHSWPTLQKGLNNASNANSLKLIEKELKKLVEMITTDEQSQTTETGERLGPKMLNQLDAPKYYSGSSNLISVVNNLDSPDPPKDAFSVQDGHIEERRRTLKRYPGMTNLREIIDGVKIDVNVGMDPANIQPSQTGEKKLNSLEESPPTVIERISSRFVAAMKRITCWTLLVFTLSAIIQKTPTIRNLLTDPKPFPPQHKMDRSMEGPTKMSRNRKPAQPRHKVPLTKLDKGNLFEEPRTVIDRVSSGLVSSDEKDSLPQIVTCHLIY</sequence>
<feature type="compositionally biased region" description="Basic residues" evidence="1">
    <location>
        <begin position="246"/>
        <end position="256"/>
    </location>
</feature>
<feature type="region of interest" description="Disordered" evidence="1">
    <location>
        <begin position="223"/>
        <end position="256"/>
    </location>
</feature>
<name>A0A8S1DK26_9INSE</name>
<comment type="caution">
    <text evidence="2">The sequence shown here is derived from an EMBL/GenBank/DDBJ whole genome shotgun (WGS) entry which is preliminary data.</text>
</comment>
<organism evidence="2 3">
    <name type="scientific">Cloeon dipterum</name>
    <dbReference type="NCBI Taxonomy" id="197152"/>
    <lineage>
        <taxon>Eukaryota</taxon>
        <taxon>Metazoa</taxon>
        <taxon>Ecdysozoa</taxon>
        <taxon>Arthropoda</taxon>
        <taxon>Hexapoda</taxon>
        <taxon>Insecta</taxon>
        <taxon>Pterygota</taxon>
        <taxon>Palaeoptera</taxon>
        <taxon>Ephemeroptera</taxon>
        <taxon>Pisciforma</taxon>
        <taxon>Baetidae</taxon>
        <taxon>Cloeon</taxon>
    </lineage>
</organism>
<dbReference type="Proteomes" id="UP000494165">
    <property type="component" value="Unassembled WGS sequence"/>
</dbReference>
<evidence type="ECO:0000256" key="1">
    <source>
        <dbReference type="SAM" id="MobiDB-lite"/>
    </source>
</evidence>
<gene>
    <name evidence="2" type="ORF">CLODIP_2_CD03404</name>
</gene>
<evidence type="ECO:0000313" key="2">
    <source>
        <dbReference type="EMBL" id="CAB3378344.1"/>
    </source>
</evidence>
<evidence type="ECO:0000313" key="3">
    <source>
        <dbReference type="Proteomes" id="UP000494165"/>
    </source>
</evidence>
<protein>
    <submittedName>
        <fullName evidence="2">Uncharacterized protein</fullName>
    </submittedName>
</protein>
<keyword evidence="3" id="KW-1185">Reference proteome</keyword>
<dbReference type="EMBL" id="CADEPI010000162">
    <property type="protein sequence ID" value="CAB3378344.1"/>
    <property type="molecule type" value="Genomic_DNA"/>
</dbReference>
<dbReference type="AlphaFoldDB" id="A0A8S1DK26"/>
<reference evidence="2 3" key="1">
    <citation type="submission" date="2020-04" db="EMBL/GenBank/DDBJ databases">
        <authorList>
            <person name="Alioto T."/>
            <person name="Alioto T."/>
            <person name="Gomez Garrido J."/>
        </authorList>
    </citation>
    <scope>NUCLEOTIDE SEQUENCE [LARGE SCALE GENOMIC DNA]</scope>
</reference>
<accession>A0A8S1DK26</accession>